<dbReference type="EMBL" id="FN656460">
    <property type="protein sequence ID" value="CBY41480.1"/>
    <property type="molecule type" value="Genomic_DNA"/>
</dbReference>
<gene>
    <name evidence="1" type="ORF">GSOID_T00023556001</name>
</gene>
<proteinExistence type="predicted"/>
<sequence length="774" mass="82582">MKLLPLFGIGSTFAFSKTENAYALGDSTAGCLVCEYVNIANTEQLAIDALEDESSTIPCIAATNGTALADATTLASTYPGYTLETTSGKHCVATFFMFEAKDMNNKVIYGVRRTVAESEIANGNRVDVDHYDGVKGYQLTGSAAHLNVMFTDRAEADSQFFAMDGRDDYVDDSATDAAISTTSIQVQTETRCLVCHGSQEFTSYPSQAAEITMPCWNPSGSNSFQTDVTASLDPTKYCIPSDTGLCYTKTFQYGTKDSRGVTTSNWMVISRGCVEADDTATQNTAAGDILTGNTRSVSNAMMNIRMYAATNSASKAKDNAKYPDNDVADQTFFQATAAHVEVLDYADDDDDSNNSTTAANVKATDYDIRPLTVQFSSPDGSGKPDCVTPIGNTDNTNDCVNAKTTGRVKCKTLSCSSISSAYKLGEDASENFYYSKRGCTADPDDGTTDGEQAQADKFVVPDGWTNIKQQNQRSTTANGNTGRASTVSTAQIFDCFSCESTFSTTLSGANAGEPTYDSVKSKDNALCWQTFSPTQDSSTTATGTSGSCTGRCFVSAYKYKQNTGTTKLPATEYNWYVKRGCDQEGLMIDSSSPADDIYGVEVTNRVCDYSNGTLCNGNVAAYETTLEIQTQTARLLQCFQCETAPGNTDKEDKCYTVLSTEKAENCPDLSYTSCVTTQSSYTVDGSAVYNIKRGCHKGDRAEESALVPGFTNVKSTTEYCSSGSCNKAAGDSSDELTEAVAETVTAGPDEPDSSGASIAQIFVALNAVLLAALL</sequence>
<evidence type="ECO:0000313" key="1">
    <source>
        <dbReference type="EMBL" id="CBY41480.1"/>
    </source>
</evidence>
<dbReference type="AlphaFoldDB" id="E4Z1A2"/>
<protein>
    <submittedName>
        <fullName evidence="1">Uncharacterized protein</fullName>
    </submittedName>
</protein>
<name>E4Z1A2_OIKDI</name>
<accession>E4Z1A2</accession>
<reference evidence="1" key="1">
    <citation type="journal article" date="2010" name="Science">
        <title>Plasticity of animal genome architecture unmasked by rapid evolution of a pelagic tunicate.</title>
        <authorList>
            <person name="Denoeud F."/>
            <person name="Henriet S."/>
            <person name="Mungpakdee S."/>
            <person name="Aury J.M."/>
            <person name="Da Silva C."/>
            <person name="Brinkmann H."/>
            <person name="Mikhaleva J."/>
            <person name="Olsen L.C."/>
            <person name="Jubin C."/>
            <person name="Canestro C."/>
            <person name="Bouquet J.M."/>
            <person name="Danks G."/>
            <person name="Poulain J."/>
            <person name="Campsteijn C."/>
            <person name="Adamski M."/>
            <person name="Cross I."/>
            <person name="Yadetie F."/>
            <person name="Muffato M."/>
            <person name="Louis A."/>
            <person name="Butcher S."/>
            <person name="Tsagkogeorga G."/>
            <person name="Konrad A."/>
            <person name="Singh S."/>
            <person name="Jensen M.F."/>
            <person name="Cong E.H."/>
            <person name="Eikeseth-Otteraa H."/>
            <person name="Noel B."/>
            <person name="Anthouard V."/>
            <person name="Porcel B.M."/>
            <person name="Kachouri-Lafond R."/>
            <person name="Nishino A."/>
            <person name="Ugolini M."/>
            <person name="Chourrout P."/>
            <person name="Nishida H."/>
            <person name="Aasland R."/>
            <person name="Huzurbazar S."/>
            <person name="Westhof E."/>
            <person name="Delsuc F."/>
            <person name="Lehrach H."/>
            <person name="Reinhardt R."/>
            <person name="Weissenbach J."/>
            <person name="Roy S.W."/>
            <person name="Artiguenave F."/>
            <person name="Postlethwait J.H."/>
            <person name="Manak J.R."/>
            <person name="Thompson E.M."/>
            <person name="Jaillon O."/>
            <person name="Du Pasquier L."/>
            <person name="Boudinot P."/>
            <person name="Liberles D.A."/>
            <person name="Volff J.N."/>
            <person name="Philippe H."/>
            <person name="Lenhard B."/>
            <person name="Roest Crollius H."/>
            <person name="Wincker P."/>
            <person name="Chourrout D."/>
        </authorList>
    </citation>
    <scope>NUCLEOTIDE SEQUENCE [LARGE SCALE GENOMIC DNA]</scope>
</reference>
<dbReference type="Proteomes" id="UP000011014">
    <property type="component" value="Unassembled WGS sequence"/>
</dbReference>
<organism evidence="1">
    <name type="scientific">Oikopleura dioica</name>
    <name type="common">Tunicate</name>
    <dbReference type="NCBI Taxonomy" id="34765"/>
    <lineage>
        <taxon>Eukaryota</taxon>
        <taxon>Metazoa</taxon>
        <taxon>Chordata</taxon>
        <taxon>Tunicata</taxon>
        <taxon>Appendicularia</taxon>
        <taxon>Copelata</taxon>
        <taxon>Oikopleuridae</taxon>
        <taxon>Oikopleura</taxon>
    </lineage>
</organism>